<dbReference type="InterPro" id="IPR000150">
    <property type="entry name" value="Cof"/>
</dbReference>
<evidence type="ECO:0000313" key="2">
    <source>
        <dbReference type="Proteomes" id="UP000294749"/>
    </source>
</evidence>
<dbReference type="SFLD" id="SFLDG01140">
    <property type="entry name" value="C2.B:_Phosphomannomutase_and_P"/>
    <property type="match status" value="1"/>
</dbReference>
<dbReference type="GO" id="GO:0016791">
    <property type="term" value="F:phosphatase activity"/>
    <property type="evidence" value="ECO:0007669"/>
    <property type="project" value="TreeGrafter"/>
</dbReference>
<dbReference type="Pfam" id="PF08282">
    <property type="entry name" value="Hydrolase_3"/>
    <property type="match status" value="1"/>
</dbReference>
<dbReference type="OrthoDB" id="9814970at2"/>
<dbReference type="InterPro" id="IPR023214">
    <property type="entry name" value="HAD_sf"/>
</dbReference>
<name>A0A4R7KAM2_9FLAO</name>
<proteinExistence type="predicted"/>
<dbReference type="SFLD" id="SFLDS00003">
    <property type="entry name" value="Haloacid_Dehalogenase"/>
    <property type="match status" value="1"/>
</dbReference>
<sequence length="269" mass="30507">MNLSKIKMVVSDMDGTLLNSNHEVSYQFFELFKGLQSKGITFVAASGRQYNSIVDKLNTIKDDIIVIAENGGFAMKQNTEILTTPLDKNHVQDILKTLNEIPNIHPVLCGKHQAYLTGKSNEFISKLAEYYTEFEIIDDLLAFDSEVIKIAIYHFESSEQYIYPFVKHFEGDLKVKVSGENWLDISNINAHKGYALTKVMESYNLKSDEVMVFGDYNNDLEMLALSDFGFAMENAHPNVKEVATYSTTSNDNFGVERILKELIKSNIKL</sequence>
<accession>A0A4R7KAM2</accession>
<organism evidence="1 2">
    <name type="scientific">Maribacter spongiicola</name>
    <dbReference type="NCBI Taxonomy" id="1206753"/>
    <lineage>
        <taxon>Bacteria</taxon>
        <taxon>Pseudomonadati</taxon>
        <taxon>Bacteroidota</taxon>
        <taxon>Flavobacteriia</taxon>
        <taxon>Flavobacteriales</taxon>
        <taxon>Flavobacteriaceae</taxon>
        <taxon>Maribacter</taxon>
    </lineage>
</organism>
<comment type="caution">
    <text evidence="1">The sequence shown here is derived from an EMBL/GenBank/DDBJ whole genome shotgun (WGS) entry which is preliminary data.</text>
</comment>
<dbReference type="EMBL" id="SOAY01000003">
    <property type="protein sequence ID" value="TDT50454.1"/>
    <property type="molecule type" value="Genomic_DNA"/>
</dbReference>
<dbReference type="NCBIfam" id="TIGR01484">
    <property type="entry name" value="HAD-SF-IIB"/>
    <property type="match status" value="1"/>
</dbReference>
<dbReference type="PANTHER" id="PTHR10000:SF8">
    <property type="entry name" value="HAD SUPERFAMILY HYDROLASE-LIKE, TYPE 3"/>
    <property type="match status" value="1"/>
</dbReference>
<dbReference type="AlphaFoldDB" id="A0A4R7KAM2"/>
<dbReference type="Gene3D" id="3.30.1240.10">
    <property type="match status" value="1"/>
</dbReference>
<keyword evidence="2" id="KW-1185">Reference proteome</keyword>
<dbReference type="InterPro" id="IPR036412">
    <property type="entry name" value="HAD-like_sf"/>
</dbReference>
<dbReference type="PANTHER" id="PTHR10000">
    <property type="entry name" value="PHOSPHOSERINE PHOSPHATASE"/>
    <property type="match status" value="1"/>
</dbReference>
<dbReference type="InterPro" id="IPR006379">
    <property type="entry name" value="HAD-SF_hydro_IIB"/>
</dbReference>
<dbReference type="SUPFAM" id="SSF56784">
    <property type="entry name" value="HAD-like"/>
    <property type="match status" value="1"/>
</dbReference>
<dbReference type="GO" id="GO:0000287">
    <property type="term" value="F:magnesium ion binding"/>
    <property type="evidence" value="ECO:0007669"/>
    <property type="project" value="TreeGrafter"/>
</dbReference>
<dbReference type="SFLD" id="SFLDG01144">
    <property type="entry name" value="C2.B.4:_PGP_Like"/>
    <property type="match status" value="1"/>
</dbReference>
<reference evidence="1 2" key="1">
    <citation type="submission" date="2019-03" db="EMBL/GenBank/DDBJ databases">
        <title>Genomic Encyclopedia of Archaeal and Bacterial Type Strains, Phase II (KMG-II): from individual species to whole genera.</title>
        <authorList>
            <person name="Goeker M."/>
        </authorList>
    </citation>
    <scope>NUCLEOTIDE SEQUENCE [LARGE SCALE GENOMIC DNA]</scope>
    <source>
        <strain evidence="1 2">DSM 25233</strain>
    </source>
</reference>
<dbReference type="Proteomes" id="UP000294749">
    <property type="component" value="Unassembled WGS sequence"/>
</dbReference>
<evidence type="ECO:0000313" key="1">
    <source>
        <dbReference type="EMBL" id="TDT50454.1"/>
    </source>
</evidence>
<dbReference type="RefSeq" id="WP_133685570.1">
    <property type="nucleotide sequence ID" value="NZ_SOAY01000003.1"/>
</dbReference>
<gene>
    <name evidence="1" type="ORF">CLV90_0092</name>
</gene>
<dbReference type="NCBIfam" id="TIGR00099">
    <property type="entry name" value="Cof-subfamily"/>
    <property type="match status" value="1"/>
</dbReference>
<evidence type="ECO:0008006" key="3">
    <source>
        <dbReference type="Google" id="ProtNLM"/>
    </source>
</evidence>
<protein>
    <recommendedName>
        <fullName evidence="3">Cof subfamily protein (Haloacid dehalogenase superfamily)/HAD superfamily hydrolase (TIGR01484 family)</fullName>
    </recommendedName>
</protein>
<dbReference type="GO" id="GO:0005829">
    <property type="term" value="C:cytosol"/>
    <property type="evidence" value="ECO:0007669"/>
    <property type="project" value="TreeGrafter"/>
</dbReference>
<dbReference type="Gene3D" id="3.40.50.1000">
    <property type="entry name" value="HAD superfamily/HAD-like"/>
    <property type="match status" value="1"/>
</dbReference>